<dbReference type="InterPro" id="IPR039247">
    <property type="entry name" value="KhpB"/>
</dbReference>
<evidence type="ECO:0000313" key="1">
    <source>
        <dbReference type="EMBL" id="HGE99292.1"/>
    </source>
</evidence>
<dbReference type="InterPro" id="IPR015946">
    <property type="entry name" value="KH_dom-like_a/b"/>
</dbReference>
<dbReference type="PANTHER" id="PTHR35800:SF1">
    <property type="entry name" value="RNA-BINDING PROTEIN KHPB"/>
    <property type="match status" value="1"/>
</dbReference>
<dbReference type="PANTHER" id="PTHR35800">
    <property type="entry name" value="PROTEIN JAG"/>
    <property type="match status" value="1"/>
</dbReference>
<comment type="caution">
    <text evidence="1">The sequence shown here is derived from an EMBL/GenBank/DDBJ whole genome shotgun (WGS) entry which is preliminary data.</text>
</comment>
<protein>
    <recommendedName>
        <fullName evidence="2">KH domain-containing protein</fullName>
    </recommendedName>
</protein>
<sequence length="169" mass="19211">MEEIKKEEKTTEELSAEEIAAMKGEIERVVKEFLSWLGVRGKVDIKDQEGGFYVNCRMKAMAGFLIGKKGNTLRAMECLVKEMVRKKYPNLPPLLLDISGYRMRRVHFLQKKALAIARVVMETKREMAFDFLTPRELKIVADALANTKEVKIWTIGSGPKVQVVIAPNP</sequence>
<proteinExistence type="predicted"/>
<organism evidence="1">
    <name type="scientific">candidate division WOR-3 bacterium</name>
    <dbReference type="NCBI Taxonomy" id="2052148"/>
    <lineage>
        <taxon>Bacteria</taxon>
        <taxon>Bacteria division WOR-3</taxon>
    </lineage>
</organism>
<dbReference type="GO" id="GO:0003723">
    <property type="term" value="F:RNA binding"/>
    <property type="evidence" value="ECO:0007669"/>
    <property type="project" value="InterPro"/>
</dbReference>
<dbReference type="Gene3D" id="3.30.300.20">
    <property type="match status" value="1"/>
</dbReference>
<evidence type="ECO:0008006" key="2">
    <source>
        <dbReference type="Google" id="ProtNLM"/>
    </source>
</evidence>
<dbReference type="InterPro" id="IPR036867">
    <property type="entry name" value="R3H_dom_sf"/>
</dbReference>
<gene>
    <name evidence="1" type="ORF">ENX07_04395</name>
</gene>
<accession>A0A7C3YT64</accession>
<dbReference type="Gene3D" id="3.30.1370.50">
    <property type="entry name" value="R3H-like domain"/>
    <property type="match status" value="1"/>
</dbReference>
<dbReference type="EMBL" id="DTMQ01000029">
    <property type="protein sequence ID" value="HGE99292.1"/>
    <property type="molecule type" value="Genomic_DNA"/>
</dbReference>
<name>A0A7C3YT64_UNCW3</name>
<reference evidence="1" key="1">
    <citation type="journal article" date="2020" name="mSystems">
        <title>Genome- and Community-Level Interaction Insights into Carbon Utilization and Element Cycling Functions of Hydrothermarchaeota in Hydrothermal Sediment.</title>
        <authorList>
            <person name="Zhou Z."/>
            <person name="Liu Y."/>
            <person name="Xu W."/>
            <person name="Pan J."/>
            <person name="Luo Z.H."/>
            <person name="Li M."/>
        </authorList>
    </citation>
    <scope>NUCLEOTIDE SEQUENCE [LARGE SCALE GENOMIC DNA]</scope>
    <source>
        <strain evidence="1">SpSt-906</strain>
    </source>
</reference>
<dbReference type="AlphaFoldDB" id="A0A7C3YT64"/>